<feature type="compositionally biased region" description="Low complexity" evidence="1">
    <location>
        <begin position="297"/>
        <end position="309"/>
    </location>
</feature>
<feature type="compositionally biased region" description="Polar residues" evidence="1">
    <location>
        <begin position="466"/>
        <end position="481"/>
    </location>
</feature>
<accession>W7AFI3</accession>
<dbReference type="OrthoDB" id="372114at2759"/>
<feature type="compositionally biased region" description="Polar residues" evidence="1">
    <location>
        <begin position="527"/>
        <end position="542"/>
    </location>
</feature>
<dbReference type="AlphaFoldDB" id="W7AFI3"/>
<feature type="compositionally biased region" description="Basic and acidic residues" evidence="1">
    <location>
        <begin position="543"/>
        <end position="559"/>
    </location>
</feature>
<dbReference type="Proteomes" id="UP000030640">
    <property type="component" value="Unassembled WGS sequence"/>
</dbReference>
<name>W7AFI3_9APIC</name>
<dbReference type="RefSeq" id="XP_008815819.1">
    <property type="nucleotide sequence ID" value="XM_008817597.1"/>
</dbReference>
<feature type="region of interest" description="Disordered" evidence="1">
    <location>
        <begin position="424"/>
        <end position="481"/>
    </location>
</feature>
<reference evidence="2 3" key="1">
    <citation type="submission" date="2013-02" db="EMBL/GenBank/DDBJ databases">
        <title>The Genome Sequence of Plasmodium inui San Antonio 1.</title>
        <authorList>
            <consortium name="The Broad Institute Genome Sequencing Platform"/>
            <consortium name="The Broad Institute Genome Sequencing Center for Infectious Disease"/>
            <person name="Neafsey D."/>
            <person name="Cheeseman I."/>
            <person name="Volkman S."/>
            <person name="Adams J."/>
            <person name="Walker B."/>
            <person name="Young S.K."/>
            <person name="Zeng Q."/>
            <person name="Gargeya S."/>
            <person name="Fitzgerald M."/>
            <person name="Haas B."/>
            <person name="Abouelleil A."/>
            <person name="Alvarado L."/>
            <person name="Arachchi H.M."/>
            <person name="Berlin A.M."/>
            <person name="Chapman S.B."/>
            <person name="Dewar J."/>
            <person name="Goldberg J."/>
            <person name="Griggs A."/>
            <person name="Gujja S."/>
            <person name="Hansen M."/>
            <person name="Howarth C."/>
            <person name="Imamovic A."/>
            <person name="Larimer J."/>
            <person name="McCowan C."/>
            <person name="Murphy C."/>
            <person name="Neiman D."/>
            <person name="Pearson M."/>
            <person name="Priest M."/>
            <person name="Roberts A."/>
            <person name="Saif S."/>
            <person name="Shea T."/>
            <person name="Sisk P."/>
            <person name="Sykes S."/>
            <person name="Wortman J."/>
            <person name="Nusbaum C."/>
            <person name="Birren B."/>
        </authorList>
    </citation>
    <scope>NUCLEOTIDE SEQUENCE [LARGE SCALE GENOMIC DNA]</scope>
    <source>
        <strain evidence="2 3">San Antonio 1</strain>
    </source>
</reference>
<evidence type="ECO:0000313" key="2">
    <source>
        <dbReference type="EMBL" id="EUD67809.1"/>
    </source>
</evidence>
<dbReference type="GeneID" id="20037272"/>
<evidence type="ECO:0000256" key="1">
    <source>
        <dbReference type="SAM" id="MobiDB-lite"/>
    </source>
</evidence>
<organism evidence="2 3">
    <name type="scientific">Plasmodium inui San Antonio 1</name>
    <dbReference type="NCBI Taxonomy" id="1237626"/>
    <lineage>
        <taxon>Eukaryota</taxon>
        <taxon>Sar</taxon>
        <taxon>Alveolata</taxon>
        <taxon>Apicomplexa</taxon>
        <taxon>Aconoidasida</taxon>
        <taxon>Haemosporida</taxon>
        <taxon>Plasmodiidae</taxon>
        <taxon>Plasmodium</taxon>
        <taxon>Plasmodium (Plasmodium)</taxon>
    </lineage>
</organism>
<evidence type="ECO:0000313" key="3">
    <source>
        <dbReference type="Proteomes" id="UP000030640"/>
    </source>
</evidence>
<feature type="region of interest" description="Disordered" evidence="1">
    <location>
        <begin position="124"/>
        <end position="211"/>
    </location>
</feature>
<feature type="region of interest" description="Disordered" evidence="1">
    <location>
        <begin position="297"/>
        <end position="318"/>
    </location>
</feature>
<feature type="region of interest" description="Disordered" evidence="1">
    <location>
        <begin position="493"/>
        <end position="565"/>
    </location>
</feature>
<sequence>MKHFDQNQVQYVRKQKKIRKCHSVWQKIIRKSLGCTKEEIKKSIANSKREKERVISVLYGSVFRGNKYLLYTKKWRGNTLNEIINQDRKNYMNLKNLKTVDSSYFCKLAFGYVDQNDRNNFKKTTQAGQLKDSDPKGDTSAYGGDYGNANRNGDGNANGDDNGNAAVNTDQNTEVNADVVRVRAITQQSGPPGGYHSNRPTTHTNAKKTQPNHSNIITRKKTHQLEKNTPMNEKDEVYETLNYLEKRSYRNRSRGDNENCLNGGTNSSTYYYYSNNFGSGSANFNCAGKYYTVSSNDSSARNANNRSAATQSNPNDAAYCEPQSDENTMIKYKYLPTGVFYSRVSRSFIANWIDEKTKKQIKMPYKIAEFGIEKCMILAILSRNLRISNLNNALKCYDKLTPDQKEKMLQVIRTTQKSEKLFNDLLKPNGRDPPNGRDQPNGRGLPNGRDLTNGKDTPDGRANPSALHSRTSPNGAANGQTNQVNVQSDLLSGRTDLLSGHPNEPNEPNEPNQPNQPRGQMDHLTGQPKQLTSLSSNSPNKNNEQESKHTPVKKTTIEKKKVKQSYNNSENLPTGVYFYQGSYVANWWETQQKKQFKVPFKISEHGIARAKNLAIISRIIRSSSVQQVNLILSQIEQTKNITKLNYAAIAALAFKYITPPPKEE</sequence>
<gene>
    <name evidence="2" type="ORF">C922_01998</name>
</gene>
<dbReference type="VEuPathDB" id="PlasmoDB:C922_01998"/>
<dbReference type="EMBL" id="KI965465">
    <property type="protein sequence ID" value="EUD67809.1"/>
    <property type="molecule type" value="Genomic_DNA"/>
</dbReference>
<protein>
    <submittedName>
        <fullName evidence="2">Uncharacterized protein</fullName>
    </submittedName>
</protein>
<keyword evidence="3" id="KW-1185">Reference proteome</keyword>
<proteinExistence type="predicted"/>
<feature type="compositionally biased region" description="Polar residues" evidence="1">
    <location>
        <begin position="198"/>
        <end position="211"/>
    </location>
</feature>
<feature type="compositionally biased region" description="Low complexity" evidence="1">
    <location>
        <begin position="141"/>
        <end position="166"/>
    </location>
</feature>